<evidence type="ECO:0000313" key="15">
    <source>
        <dbReference type="Proteomes" id="UP000631114"/>
    </source>
</evidence>
<dbReference type="PANTHER" id="PTHR27007">
    <property type="match status" value="1"/>
</dbReference>
<keyword evidence="7 11" id="KW-0547">Nucleotide-binding</keyword>
<dbReference type="OrthoDB" id="2019747at2759"/>
<evidence type="ECO:0000259" key="13">
    <source>
        <dbReference type="PROSITE" id="PS50011"/>
    </source>
</evidence>
<gene>
    <name evidence="14" type="ORF">IFM89_022368</name>
</gene>
<evidence type="ECO:0000256" key="3">
    <source>
        <dbReference type="ARBA" id="ARBA00010217"/>
    </source>
</evidence>
<comment type="similarity">
    <text evidence="3">In the C-terminal section; belongs to the protein kinase superfamily. Ser/Thr protein kinase family.</text>
</comment>
<dbReference type="InterPro" id="IPR017441">
    <property type="entry name" value="Protein_kinase_ATP_BS"/>
</dbReference>
<name>A0A835LBH5_9MAGN</name>
<keyword evidence="6" id="KW-0430">Lectin</keyword>
<evidence type="ECO:0000313" key="14">
    <source>
        <dbReference type="EMBL" id="KAF9589298.1"/>
    </source>
</evidence>
<accession>A0A835LBH5</accession>
<dbReference type="FunFam" id="3.30.200.20:FF:000372">
    <property type="entry name" value="L-type lectin-domain containing receptor kinase VIII.1"/>
    <property type="match status" value="1"/>
</dbReference>
<dbReference type="Pfam" id="PF00069">
    <property type="entry name" value="Pkinase"/>
    <property type="match status" value="1"/>
</dbReference>
<dbReference type="Gene3D" id="3.30.200.20">
    <property type="entry name" value="Phosphorylase Kinase, domain 1"/>
    <property type="match status" value="1"/>
</dbReference>
<keyword evidence="5" id="KW-0732">Signal</keyword>
<dbReference type="PROSITE" id="PS50011">
    <property type="entry name" value="PROTEIN_KINASE_DOM"/>
    <property type="match status" value="1"/>
</dbReference>
<dbReference type="GO" id="GO:0004672">
    <property type="term" value="F:protein kinase activity"/>
    <property type="evidence" value="ECO:0007669"/>
    <property type="project" value="InterPro"/>
</dbReference>
<dbReference type="InterPro" id="IPR011009">
    <property type="entry name" value="Kinase-like_dom_sf"/>
</dbReference>
<keyword evidence="8 11" id="KW-0067">ATP-binding</keyword>
<reference evidence="14 15" key="1">
    <citation type="submission" date="2020-10" db="EMBL/GenBank/DDBJ databases">
        <title>The Coptis chinensis genome and diversification of protoberbering-type alkaloids.</title>
        <authorList>
            <person name="Wang B."/>
            <person name="Shu S."/>
            <person name="Song C."/>
            <person name="Liu Y."/>
        </authorList>
    </citation>
    <scope>NUCLEOTIDE SEQUENCE [LARGE SCALE GENOMIC DNA]</scope>
    <source>
        <strain evidence="14">HL-2020</strain>
        <tissue evidence="14">Leaf</tissue>
    </source>
</reference>
<evidence type="ECO:0000256" key="11">
    <source>
        <dbReference type="PROSITE-ProRule" id="PRU10141"/>
    </source>
</evidence>
<feature type="transmembrane region" description="Helical" evidence="12">
    <location>
        <begin position="379"/>
        <end position="401"/>
    </location>
</feature>
<dbReference type="EMBL" id="JADFTS010000009">
    <property type="protein sequence ID" value="KAF9589298.1"/>
    <property type="molecule type" value="Genomic_DNA"/>
</dbReference>
<dbReference type="Pfam" id="PF00139">
    <property type="entry name" value="Lectin_legB"/>
    <property type="match status" value="1"/>
</dbReference>
<dbReference type="InterPro" id="IPR013320">
    <property type="entry name" value="ConA-like_dom_sf"/>
</dbReference>
<evidence type="ECO:0000256" key="4">
    <source>
        <dbReference type="ARBA" id="ARBA00022692"/>
    </source>
</evidence>
<feature type="binding site" evidence="11">
    <location>
        <position position="467"/>
    </location>
    <ligand>
        <name>ATP</name>
        <dbReference type="ChEBI" id="CHEBI:30616"/>
    </ligand>
</feature>
<evidence type="ECO:0000256" key="8">
    <source>
        <dbReference type="ARBA" id="ARBA00022840"/>
    </source>
</evidence>
<dbReference type="InterPro" id="IPR050528">
    <property type="entry name" value="L-type_Lectin-RKs"/>
</dbReference>
<feature type="domain" description="Protein kinase" evidence="13">
    <location>
        <begin position="438"/>
        <end position="671"/>
    </location>
</feature>
<dbReference type="SUPFAM" id="SSF49899">
    <property type="entry name" value="Concanavalin A-like lectins/glucanases"/>
    <property type="match status" value="1"/>
</dbReference>
<keyword evidence="4 12" id="KW-0812">Transmembrane</keyword>
<comment type="caution">
    <text evidence="14">The sequence shown here is derived from an EMBL/GenBank/DDBJ whole genome shotgun (WGS) entry which is preliminary data.</text>
</comment>
<dbReference type="SUPFAM" id="SSF56112">
    <property type="entry name" value="Protein kinase-like (PK-like)"/>
    <property type="match status" value="1"/>
</dbReference>
<protein>
    <recommendedName>
        <fullName evidence="13">Protein kinase domain-containing protein</fullName>
    </recommendedName>
</protein>
<dbReference type="GO" id="GO:0005524">
    <property type="term" value="F:ATP binding"/>
    <property type="evidence" value="ECO:0007669"/>
    <property type="project" value="UniProtKB-UniRule"/>
</dbReference>
<dbReference type="InterPro" id="IPR000719">
    <property type="entry name" value="Prot_kinase_dom"/>
</dbReference>
<evidence type="ECO:0000256" key="5">
    <source>
        <dbReference type="ARBA" id="ARBA00022729"/>
    </source>
</evidence>
<evidence type="ECO:0000256" key="1">
    <source>
        <dbReference type="ARBA" id="ARBA00004479"/>
    </source>
</evidence>
<dbReference type="CDD" id="cd06899">
    <property type="entry name" value="lectin_legume_LecRK_Arcelin_ConA"/>
    <property type="match status" value="1"/>
</dbReference>
<dbReference type="InterPro" id="IPR001220">
    <property type="entry name" value="Legume_lectin_dom"/>
</dbReference>
<evidence type="ECO:0000256" key="12">
    <source>
        <dbReference type="SAM" id="Phobius"/>
    </source>
</evidence>
<comment type="subcellular location">
    <subcellularLocation>
        <location evidence="1">Membrane</location>
        <topology evidence="1">Single-pass type I membrane protein</topology>
    </subcellularLocation>
</comment>
<dbReference type="Gene3D" id="1.10.510.10">
    <property type="entry name" value="Transferase(Phosphotransferase) domain 1"/>
    <property type="match status" value="1"/>
</dbReference>
<evidence type="ECO:0000256" key="7">
    <source>
        <dbReference type="ARBA" id="ARBA00022741"/>
    </source>
</evidence>
<keyword evidence="15" id="KW-1185">Reference proteome</keyword>
<dbReference type="Gene3D" id="2.60.120.200">
    <property type="match status" value="1"/>
</dbReference>
<dbReference type="GO" id="GO:0030246">
    <property type="term" value="F:carbohydrate binding"/>
    <property type="evidence" value="ECO:0007669"/>
    <property type="project" value="UniProtKB-KW"/>
</dbReference>
<keyword evidence="9 12" id="KW-1133">Transmembrane helix</keyword>
<dbReference type="FunFam" id="2.60.120.200:FF:000141">
    <property type="entry name" value="L-type lectin-domain containing receptor kinase VIII.1"/>
    <property type="match status" value="1"/>
</dbReference>
<organism evidence="14 15">
    <name type="scientific">Coptis chinensis</name>
    <dbReference type="NCBI Taxonomy" id="261450"/>
    <lineage>
        <taxon>Eukaryota</taxon>
        <taxon>Viridiplantae</taxon>
        <taxon>Streptophyta</taxon>
        <taxon>Embryophyta</taxon>
        <taxon>Tracheophyta</taxon>
        <taxon>Spermatophyta</taxon>
        <taxon>Magnoliopsida</taxon>
        <taxon>Ranunculales</taxon>
        <taxon>Ranunculaceae</taxon>
        <taxon>Coptidoideae</taxon>
        <taxon>Coptis</taxon>
    </lineage>
</organism>
<dbReference type="Proteomes" id="UP000631114">
    <property type="component" value="Unassembled WGS sequence"/>
</dbReference>
<evidence type="ECO:0000256" key="2">
    <source>
        <dbReference type="ARBA" id="ARBA00008536"/>
    </source>
</evidence>
<dbReference type="AlphaFoldDB" id="A0A835LBH5"/>
<keyword evidence="10 12" id="KW-0472">Membrane</keyword>
<dbReference type="GO" id="GO:0016020">
    <property type="term" value="C:membrane"/>
    <property type="evidence" value="ECO:0007669"/>
    <property type="project" value="UniProtKB-SubCell"/>
</dbReference>
<evidence type="ECO:0000256" key="6">
    <source>
        <dbReference type="ARBA" id="ARBA00022734"/>
    </source>
</evidence>
<proteinExistence type="inferred from homology"/>
<evidence type="ECO:0000256" key="9">
    <source>
        <dbReference type="ARBA" id="ARBA00022989"/>
    </source>
</evidence>
<comment type="similarity">
    <text evidence="2">In the N-terminal section; belongs to the leguminous lectin family.</text>
</comment>
<dbReference type="SMART" id="SM00220">
    <property type="entry name" value="S_TKc"/>
    <property type="match status" value="1"/>
</dbReference>
<dbReference type="PROSITE" id="PS00107">
    <property type="entry name" value="PROTEIN_KINASE_ATP"/>
    <property type="match status" value="1"/>
</dbReference>
<evidence type="ECO:0000256" key="10">
    <source>
        <dbReference type="ARBA" id="ARBA00023136"/>
    </source>
</evidence>
<sequence>MNPISFFFKFKPPTRPFSNRLHPPYPFPTPHHHNKIPSFQLLSRFLFFVHSFPPPRFQFLHFKQLQPFFWLSSFFTMTSRKLLHLLFITFFFLKLNFPSCGEAAEDFSFDFASFSLRNLTLLGDSYLRNGVVGLTRELGVPSSSSGSVLCTTPIPFFDPETNISASFSTRFSFSITNASPGSFGDGLAFFLSSDSQTLGSSGGYLGLVNSSQLTKNKFFAIEFDTRLDALFNDPNDNHIGLDLESLISIQTADVSSRGIDLKSGNSITAWIDYDNIRKALKVWMSYSSFKPDNPVLSVEGFDLSKYYQEFMFVGFSASTEGSTERHLIEEWTFRTRGLQSLIPRRSSHPHNVSDNSVSTSTSIPVIPIPSSSNNKRKKLGLGLGLAGPAFVCLALVVFGWISVKKLKKANADNSFKPELLNSPRQFPYTELKEATKGFHSSRILGYGSFGTVYKAVCTQSGATFAVKRSKHTHEGKTEFIAELSIIACLRHKNLVQLQGWCCEKGELLLVYEYMPNGSLDKKMVNLVDWVWGLHSEGNLIEAADKRLNREFVEEGMIKLLLVGLSCANPSSTERPSIRRVLQILNSEAELLSVPKTKPSLTFSSSLPLSIEDIVSDCEKSESASPEKSVKASSPSGKLWDDKNLKLVDITKLVIQITVQIERSVQITMLNL</sequence>